<feature type="domain" description="TNase-like" evidence="2">
    <location>
        <begin position="49"/>
        <end position="167"/>
    </location>
</feature>
<organism evidence="3 4">
    <name type="scientific">Pseudonocardia ammonioxydans</name>
    <dbReference type="NCBI Taxonomy" id="260086"/>
    <lineage>
        <taxon>Bacteria</taxon>
        <taxon>Bacillati</taxon>
        <taxon>Actinomycetota</taxon>
        <taxon>Actinomycetes</taxon>
        <taxon>Pseudonocardiales</taxon>
        <taxon>Pseudonocardiaceae</taxon>
        <taxon>Pseudonocardia</taxon>
    </lineage>
</organism>
<feature type="signal peptide" evidence="1">
    <location>
        <begin position="1"/>
        <end position="30"/>
    </location>
</feature>
<evidence type="ECO:0000256" key="1">
    <source>
        <dbReference type="SAM" id="SignalP"/>
    </source>
</evidence>
<dbReference type="STRING" id="260086.SAMN05216207_106024"/>
<gene>
    <name evidence="3" type="ORF">SAMN05216207_106024</name>
</gene>
<dbReference type="Gene3D" id="2.40.50.90">
    <property type="match status" value="1"/>
</dbReference>
<protein>
    <recommendedName>
        <fullName evidence="2">TNase-like domain-containing protein</fullName>
    </recommendedName>
</protein>
<evidence type="ECO:0000313" key="3">
    <source>
        <dbReference type="EMBL" id="SFO45002.1"/>
    </source>
</evidence>
<evidence type="ECO:0000313" key="4">
    <source>
        <dbReference type="Proteomes" id="UP000199614"/>
    </source>
</evidence>
<dbReference type="InterPro" id="IPR016071">
    <property type="entry name" value="Staphylococal_nuclease_OB-fold"/>
</dbReference>
<sequence>MMASPRRRWQWSTAAAVVAALGVGASAALAGPSGSPEAAGPARAGDLVAARTVTVTSVTDGDTFDTADGQTVRVLGIDSCESSTPRGPEATAEARRLLADQVVTLVEEPGVDTDRFGRQLRYVQLPGGADYGLTVVGAPHTGVYQGNNDAGPAYLDQLRAADDGRNCG</sequence>
<feature type="chain" id="PRO_5011722511" description="TNase-like domain-containing protein" evidence="1">
    <location>
        <begin position="31"/>
        <end position="168"/>
    </location>
</feature>
<dbReference type="InterPro" id="IPR035437">
    <property type="entry name" value="SNase_OB-fold_sf"/>
</dbReference>
<accession>A0A1I5H9P0</accession>
<dbReference type="Proteomes" id="UP000199614">
    <property type="component" value="Unassembled WGS sequence"/>
</dbReference>
<keyword evidence="1" id="KW-0732">Signal</keyword>
<dbReference type="EMBL" id="FOUY01000060">
    <property type="protein sequence ID" value="SFO45002.1"/>
    <property type="molecule type" value="Genomic_DNA"/>
</dbReference>
<reference evidence="3 4" key="1">
    <citation type="submission" date="2016-10" db="EMBL/GenBank/DDBJ databases">
        <authorList>
            <person name="de Groot N.N."/>
        </authorList>
    </citation>
    <scope>NUCLEOTIDE SEQUENCE [LARGE SCALE GENOMIC DNA]</scope>
    <source>
        <strain evidence="3 4">CGMCC 4.1877</strain>
    </source>
</reference>
<dbReference type="AlphaFoldDB" id="A0A1I5H9P0"/>
<dbReference type="SUPFAM" id="SSF50199">
    <property type="entry name" value="Staphylococcal nuclease"/>
    <property type="match status" value="1"/>
</dbReference>
<evidence type="ECO:0000259" key="2">
    <source>
        <dbReference type="SMART" id="SM00318"/>
    </source>
</evidence>
<proteinExistence type="predicted"/>
<name>A0A1I5H9P0_PSUAM</name>
<dbReference type="SMART" id="SM00318">
    <property type="entry name" value="SNc"/>
    <property type="match status" value="1"/>
</dbReference>
<keyword evidence="4" id="KW-1185">Reference proteome</keyword>